<dbReference type="Gene3D" id="3.20.20.70">
    <property type="entry name" value="Aldolase class I"/>
    <property type="match status" value="1"/>
</dbReference>
<keyword evidence="2" id="KW-0479">Metal-binding</keyword>
<dbReference type="PROSITE" id="PS51918">
    <property type="entry name" value="RADICAL_SAM"/>
    <property type="match status" value="1"/>
</dbReference>
<dbReference type="GO" id="GO:0051536">
    <property type="term" value="F:iron-sulfur cluster binding"/>
    <property type="evidence" value="ECO:0007669"/>
    <property type="project" value="UniProtKB-KW"/>
</dbReference>
<dbReference type="STRING" id="765177.Desmu_0205"/>
<sequence length="307" mass="34669">MLVRASIGTLAKLGLSSVRMSDEPTTAYFLQYSDNGCLGKCGFCNQSRMTVGRQDWLGKIVWPLVESSLILRSWRDVFKRICFQTVLKKGFITEAKSFIQGISGVSRLPISLAITPVPKGVLEEFKELGVSELGVGLDTATRELFAKWGKPYTWEIYWSFIENAVEVFGRGRVYVHLIVGLGERLREAVDTLIKIYSAGARAALFNYFDTGSMKSIDKKYYRVVQLAVELLENGENPLDYIDVDAGVFKRQPPVDVFKALYTRGCPGCNRPFYTDLPSSIYNYPSRRTLEKHRQIVIEELRSIGVMV</sequence>
<accession>E8R7M9</accession>
<keyword evidence="7" id="KW-1185">Reference proteome</keyword>
<keyword evidence="3" id="KW-0408">Iron</keyword>
<evidence type="ECO:0000259" key="5">
    <source>
        <dbReference type="PROSITE" id="PS51918"/>
    </source>
</evidence>
<dbReference type="KEGG" id="dmu:Desmu_0205"/>
<gene>
    <name evidence="6" type="ordered locus">Desmu_0205</name>
</gene>
<dbReference type="SFLD" id="SFLDG01098">
    <property type="entry name" value="Uncharacterised_Radical_SAM_Su"/>
    <property type="match status" value="1"/>
</dbReference>
<dbReference type="Proteomes" id="UP000001068">
    <property type="component" value="Chromosome"/>
</dbReference>
<organism evidence="6 7">
    <name type="scientific">Desulfurococcus mucosus (strain ATCC 35584 / DSM 2162 / JCM 9187 / O7/1)</name>
    <dbReference type="NCBI Taxonomy" id="765177"/>
    <lineage>
        <taxon>Archaea</taxon>
        <taxon>Thermoproteota</taxon>
        <taxon>Thermoprotei</taxon>
        <taxon>Desulfurococcales</taxon>
        <taxon>Desulfurococcaceae</taxon>
        <taxon>Desulfurococcus</taxon>
    </lineage>
</organism>
<dbReference type="GeneID" id="10152893"/>
<dbReference type="RefSeq" id="WP_013561746.1">
    <property type="nucleotide sequence ID" value="NC_014961.1"/>
</dbReference>
<dbReference type="OrthoDB" id="15118at2157"/>
<dbReference type="HOGENOM" id="CLU_054041_0_0_2"/>
<evidence type="ECO:0000256" key="2">
    <source>
        <dbReference type="ARBA" id="ARBA00022723"/>
    </source>
</evidence>
<evidence type="ECO:0000313" key="7">
    <source>
        <dbReference type="Proteomes" id="UP000001068"/>
    </source>
</evidence>
<evidence type="ECO:0000313" key="6">
    <source>
        <dbReference type="EMBL" id="ADV64524.1"/>
    </source>
</evidence>
<evidence type="ECO:0000256" key="3">
    <source>
        <dbReference type="ARBA" id="ARBA00023004"/>
    </source>
</evidence>
<feature type="domain" description="Radical SAM core" evidence="5">
    <location>
        <begin position="22"/>
        <end position="242"/>
    </location>
</feature>
<keyword evidence="4" id="KW-0411">Iron-sulfur</keyword>
<dbReference type="EMBL" id="CP002363">
    <property type="protein sequence ID" value="ADV64524.1"/>
    <property type="molecule type" value="Genomic_DNA"/>
</dbReference>
<dbReference type="GO" id="GO:0046872">
    <property type="term" value="F:metal ion binding"/>
    <property type="evidence" value="ECO:0007669"/>
    <property type="project" value="UniProtKB-KW"/>
</dbReference>
<dbReference type="InterPro" id="IPR007197">
    <property type="entry name" value="rSAM"/>
</dbReference>
<evidence type="ECO:0000256" key="4">
    <source>
        <dbReference type="ARBA" id="ARBA00023014"/>
    </source>
</evidence>
<dbReference type="eggNOG" id="arCOG00662">
    <property type="taxonomic scope" value="Archaea"/>
</dbReference>
<name>E8R7M9_DESM0</name>
<reference evidence="6 7" key="2">
    <citation type="journal article" date="2011" name="Stand. Genomic Sci.">
        <title>Complete genome sequence of Desulfurococcus mucosus type strain (O7/1).</title>
        <authorList>
            <person name="Wirth R."/>
            <person name="Chertkov O."/>
            <person name="Held B."/>
            <person name="Lapidus A."/>
            <person name="Nolan M."/>
            <person name="Lucas S."/>
            <person name="Hammon N."/>
            <person name="Deshpande S."/>
            <person name="Cheng J.F."/>
            <person name="Tapia R."/>
            <person name="Han C."/>
            <person name="Goodwin L."/>
            <person name="Pitluck S."/>
            <person name="Liolios K."/>
            <person name="Ioanna P."/>
            <person name="Ivanova N."/>
            <person name="Mavromatis K."/>
            <person name="Mikhailova N."/>
            <person name="Pati A."/>
            <person name="Chen A."/>
            <person name="Palaniappan K."/>
            <person name="Land M."/>
            <person name="Hauser L."/>
            <person name="Chang Y.J."/>
            <person name="Jeffries C.D."/>
            <person name="Bilek Y."/>
            <person name="Hader T."/>
            <person name="Rohde M."/>
            <person name="Spring S."/>
            <person name="Sikorski J."/>
            <person name="Goker M."/>
            <person name="Woyke T."/>
            <person name="Bristow J."/>
            <person name="Eisen J.A."/>
            <person name="Markowitz V."/>
            <person name="Hugenholtz P."/>
            <person name="Kyrpides N.C."/>
            <person name="Klenk H.P."/>
        </authorList>
    </citation>
    <scope>NUCLEOTIDE SEQUENCE [LARGE SCALE GENOMIC DNA]</scope>
    <source>
        <strain evidence="7">ATCC 35584 / DSM 2162 / JCM 9187 / O7/1</strain>
    </source>
</reference>
<dbReference type="GO" id="GO:0003824">
    <property type="term" value="F:catalytic activity"/>
    <property type="evidence" value="ECO:0007669"/>
    <property type="project" value="InterPro"/>
</dbReference>
<dbReference type="CDD" id="cd01335">
    <property type="entry name" value="Radical_SAM"/>
    <property type="match status" value="1"/>
</dbReference>
<dbReference type="InterPro" id="IPR006638">
    <property type="entry name" value="Elp3/MiaA/NifB-like_rSAM"/>
</dbReference>
<reference evidence="7" key="1">
    <citation type="submission" date="2010-11" db="EMBL/GenBank/DDBJ databases">
        <title>The complete genome of Desulfurococcus mucosus DSM 2162.</title>
        <authorList>
            <consortium name="US DOE Joint Genome Institute (JGI-PGF)"/>
            <person name="Lucas S."/>
            <person name="Copeland A."/>
            <person name="Lapidus A."/>
            <person name="Bruce D."/>
            <person name="Goodwin L."/>
            <person name="Pitluck S."/>
            <person name="Kyrpides N."/>
            <person name="Mavromatis K."/>
            <person name="Pagani I."/>
            <person name="Ivanova N."/>
            <person name="Ovchinnikova G."/>
            <person name="Chertkov O."/>
            <person name="Held B."/>
            <person name="Brettin T."/>
            <person name="Detter J.C."/>
            <person name="Tapia R."/>
            <person name="Han C."/>
            <person name="Land M."/>
            <person name="Hauser L."/>
            <person name="Markowitz V."/>
            <person name="Cheng J.-F."/>
            <person name="Hugenholtz P."/>
            <person name="Woyke T."/>
            <person name="Wu D."/>
            <person name="Wirth R."/>
            <person name="Bilek Y."/>
            <person name="Hader T."/>
            <person name="Klenk H.-P."/>
            <person name="Eisen J.A."/>
        </authorList>
    </citation>
    <scope>NUCLEOTIDE SEQUENCE [LARGE SCALE GENOMIC DNA]</scope>
    <source>
        <strain evidence="7">ATCC 35584 / DSM 2162 / JCM 9187 / O7/1</strain>
    </source>
</reference>
<dbReference type="AlphaFoldDB" id="E8R7M9"/>
<evidence type="ECO:0000256" key="1">
    <source>
        <dbReference type="ARBA" id="ARBA00022691"/>
    </source>
</evidence>
<dbReference type="SUPFAM" id="SSF102114">
    <property type="entry name" value="Radical SAM enzymes"/>
    <property type="match status" value="1"/>
</dbReference>
<dbReference type="InterPro" id="IPR013785">
    <property type="entry name" value="Aldolase_TIM"/>
</dbReference>
<dbReference type="SMART" id="SM00729">
    <property type="entry name" value="Elp3"/>
    <property type="match status" value="1"/>
</dbReference>
<proteinExistence type="predicted"/>
<dbReference type="Pfam" id="PF04055">
    <property type="entry name" value="Radical_SAM"/>
    <property type="match status" value="1"/>
</dbReference>
<protein>
    <submittedName>
        <fullName evidence="6">Radical SAM domain protein</fullName>
    </submittedName>
</protein>
<keyword evidence="1" id="KW-0949">S-adenosyl-L-methionine</keyword>
<dbReference type="SFLD" id="SFLDS00029">
    <property type="entry name" value="Radical_SAM"/>
    <property type="match status" value="1"/>
</dbReference>
<dbReference type="InterPro" id="IPR058240">
    <property type="entry name" value="rSAM_sf"/>
</dbReference>